<dbReference type="Pfam" id="PF09361">
    <property type="entry name" value="Phasin_2"/>
    <property type="match status" value="1"/>
</dbReference>
<evidence type="ECO:0000313" key="3">
    <source>
        <dbReference type="Proteomes" id="UP001161580"/>
    </source>
</evidence>
<protein>
    <submittedName>
        <fullName evidence="2">Phasin</fullName>
    </submittedName>
</protein>
<keyword evidence="3" id="KW-1185">Reference proteome</keyword>
<dbReference type="NCBIfam" id="TIGR01985">
    <property type="entry name" value="phasin_2"/>
    <property type="match status" value="1"/>
</dbReference>
<dbReference type="InterPro" id="IPR018968">
    <property type="entry name" value="Phasin"/>
</dbReference>
<proteinExistence type="predicted"/>
<dbReference type="AlphaFoldDB" id="A0AAE3U217"/>
<gene>
    <name evidence="2" type="ORF">MRS75_09190</name>
</gene>
<dbReference type="Proteomes" id="UP001161580">
    <property type="component" value="Unassembled WGS sequence"/>
</dbReference>
<feature type="domain" description="Phasin" evidence="1">
    <location>
        <begin position="43"/>
        <end position="137"/>
    </location>
</feature>
<dbReference type="EMBL" id="JALDYZ010000004">
    <property type="protein sequence ID" value="MDI7922257.1"/>
    <property type="molecule type" value="Genomic_DNA"/>
</dbReference>
<organism evidence="2 3">
    <name type="scientific">Ferirhizobium litorale</name>
    <dbReference type="NCBI Taxonomy" id="2927786"/>
    <lineage>
        <taxon>Bacteria</taxon>
        <taxon>Pseudomonadati</taxon>
        <taxon>Pseudomonadota</taxon>
        <taxon>Alphaproteobacteria</taxon>
        <taxon>Hyphomicrobiales</taxon>
        <taxon>Rhizobiaceae</taxon>
        <taxon>Ferirhizobium</taxon>
    </lineage>
</organism>
<reference evidence="2" key="1">
    <citation type="submission" date="2022-03" db="EMBL/GenBank/DDBJ databases">
        <title>Fererhizobium litorale gen. nov., sp. nov., isolated from sandy sediments of the Sea of Japan seashore.</title>
        <authorList>
            <person name="Romanenko L."/>
            <person name="Kurilenko V."/>
            <person name="Otstavnykh N."/>
            <person name="Svetashev V."/>
            <person name="Tekutyeva L."/>
            <person name="Isaeva M."/>
            <person name="Mikhailov V."/>
        </authorList>
    </citation>
    <scope>NUCLEOTIDE SEQUENCE</scope>
    <source>
        <strain evidence="2">KMM 9576</strain>
    </source>
</reference>
<sequence length="149" mass="16029">MATKKKDDVFAMTSFDPSKLSDSIRDFTEKGAEQTRDTFARLKTAAEDTAKTVEVTVETVHAGSVELGLKAIGALRAHTESSLSHMEALLGVKSVSEFVELQTAFLRTQVEATAEQAKTLQEATRKLAESVVKPGKEAAEKAFAALKVA</sequence>
<dbReference type="RefSeq" id="WP_311787797.1">
    <property type="nucleotide sequence ID" value="NZ_JALDYY010000011.1"/>
</dbReference>
<name>A0AAE3U217_9HYPH</name>
<comment type="caution">
    <text evidence="2">The sequence shown here is derived from an EMBL/GenBank/DDBJ whole genome shotgun (WGS) entry which is preliminary data.</text>
</comment>
<accession>A0AAE3U217</accession>
<evidence type="ECO:0000313" key="2">
    <source>
        <dbReference type="EMBL" id="MDI7922257.1"/>
    </source>
</evidence>
<dbReference type="InterPro" id="IPR010234">
    <property type="entry name" value="Phasin_subfam-2"/>
</dbReference>
<evidence type="ECO:0000259" key="1">
    <source>
        <dbReference type="Pfam" id="PF09361"/>
    </source>
</evidence>